<evidence type="ECO:0000313" key="2">
    <source>
        <dbReference type="Proteomes" id="UP000615003"/>
    </source>
</evidence>
<gene>
    <name evidence="1" type="ORF">PCARR_a1763</name>
</gene>
<comment type="caution">
    <text evidence="1">The sequence shown here is derived from an EMBL/GenBank/DDBJ whole genome shotgun (WGS) entry which is preliminary data.</text>
</comment>
<dbReference type="SUPFAM" id="SSF53335">
    <property type="entry name" value="S-adenosyl-L-methionine-dependent methyltransferases"/>
    <property type="match status" value="1"/>
</dbReference>
<proteinExistence type="predicted"/>
<reference evidence="1 2" key="1">
    <citation type="submission" date="2015-06" db="EMBL/GenBank/DDBJ databases">
        <title>Genome sequence of Pseudoalteromonas carrageenovora.</title>
        <authorList>
            <person name="Xie B.-B."/>
            <person name="Rong J.-C."/>
            <person name="Qin Q.-L."/>
            <person name="Zhang Y.-Z."/>
        </authorList>
    </citation>
    <scope>NUCLEOTIDE SEQUENCE [LARGE SCALE GENOMIC DNA]</scope>
    <source>
        <strain evidence="1 2">IAM 12662</strain>
    </source>
</reference>
<sequence length="266" mass="30813">MRQLKEDTVKMNQIEFKPTQFGPVCVYQNTLYRWLTLAQNTNEDVVIQGVMNLKHNEQVLVPINQCMFLFLLSLKTTNLNILNLGLGTAGFERVMYYLNDCTAYIDSISTFNTVEINPTINTIAKQHFNLPSHHNVYIQSAEHYIKQCTNTFDVIAIDIFSGEHHQPFLTCNDFWQNITRCSAKHSQILVNLNPHTGQELQALLVLLRQHFNCIAIIEFNEYKNIVVILSQQTLIHINVEEIQNSPVFKQMAPLLYKEINSIYHIE</sequence>
<dbReference type="Proteomes" id="UP000615003">
    <property type="component" value="Unassembled WGS sequence"/>
</dbReference>
<dbReference type="Gene3D" id="3.40.50.150">
    <property type="entry name" value="Vaccinia Virus protein VP39"/>
    <property type="match status" value="1"/>
</dbReference>
<evidence type="ECO:0008006" key="3">
    <source>
        <dbReference type="Google" id="ProtNLM"/>
    </source>
</evidence>
<dbReference type="EMBL" id="AQGW01000020">
    <property type="protein sequence ID" value="MBE0383427.1"/>
    <property type="molecule type" value="Genomic_DNA"/>
</dbReference>
<protein>
    <recommendedName>
        <fullName evidence="3">Spermidine synthase</fullName>
    </recommendedName>
</protein>
<evidence type="ECO:0000313" key="1">
    <source>
        <dbReference type="EMBL" id="MBE0383427.1"/>
    </source>
</evidence>
<organism evidence="1 2">
    <name type="scientific">Pseudoalteromonas carrageenovora IAM 12662</name>
    <dbReference type="NCBI Taxonomy" id="1314868"/>
    <lineage>
        <taxon>Bacteria</taxon>
        <taxon>Pseudomonadati</taxon>
        <taxon>Pseudomonadota</taxon>
        <taxon>Gammaproteobacteria</taxon>
        <taxon>Alteromonadales</taxon>
        <taxon>Pseudoalteromonadaceae</taxon>
        <taxon>Pseudoalteromonas</taxon>
    </lineage>
</organism>
<accession>A0ABR9ESA0</accession>
<dbReference type="RefSeq" id="WP_131692424.1">
    <property type="nucleotide sequence ID" value="NZ_AQGW01000020.1"/>
</dbReference>
<dbReference type="InterPro" id="IPR029063">
    <property type="entry name" value="SAM-dependent_MTases_sf"/>
</dbReference>
<name>A0ABR9ESA0_PSEVC</name>
<keyword evidence="2" id="KW-1185">Reference proteome</keyword>
<dbReference type="GeneID" id="49918375"/>